<evidence type="ECO:0000313" key="8">
    <source>
        <dbReference type="EMBL" id="PXA65938.1"/>
    </source>
</evidence>
<feature type="domain" description="RDD" evidence="7">
    <location>
        <begin position="43"/>
        <end position="143"/>
    </location>
</feature>
<feature type="region of interest" description="Disordered" evidence="5">
    <location>
        <begin position="1"/>
        <end position="23"/>
    </location>
</feature>
<dbReference type="RefSeq" id="WP_110105804.1">
    <property type="nucleotide sequence ID" value="NZ_JACBZZ010000001.1"/>
</dbReference>
<dbReference type="Proteomes" id="UP000246303">
    <property type="component" value="Unassembled WGS sequence"/>
</dbReference>
<evidence type="ECO:0000256" key="6">
    <source>
        <dbReference type="SAM" id="Phobius"/>
    </source>
</evidence>
<gene>
    <name evidence="8" type="ORF">CVS29_07960</name>
</gene>
<evidence type="ECO:0000256" key="5">
    <source>
        <dbReference type="SAM" id="MobiDB-lite"/>
    </source>
</evidence>
<evidence type="ECO:0000313" key="9">
    <source>
        <dbReference type="Proteomes" id="UP000246303"/>
    </source>
</evidence>
<reference evidence="8 9" key="1">
    <citation type="submission" date="2018-05" db="EMBL/GenBank/DDBJ databases">
        <title>Genetic diversity of glacier-inhabiting Cryobacterium bacteria in China and description of Cryobacterium mengkeensis sp. nov. and Arthrobacter glacialis sp. nov.</title>
        <authorList>
            <person name="Liu Q."/>
            <person name="Xin Y.-H."/>
        </authorList>
    </citation>
    <scope>NUCLEOTIDE SEQUENCE [LARGE SCALE GENOMIC DNA]</scope>
    <source>
        <strain evidence="8 9">GP3</strain>
    </source>
</reference>
<dbReference type="EMBL" id="QHLZ01000004">
    <property type="protein sequence ID" value="PXA65938.1"/>
    <property type="molecule type" value="Genomic_DNA"/>
</dbReference>
<evidence type="ECO:0000256" key="3">
    <source>
        <dbReference type="ARBA" id="ARBA00022989"/>
    </source>
</evidence>
<keyword evidence="4 6" id="KW-0472">Membrane</keyword>
<keyword evidence="2 6" id="KW-0812">Transmembrane</keyword>
<feature type="transmembrane region" description="Helical" evidence="6">
    <location>
        <begin position="43"/>
        <end position="63"/>
    </location>
</feature>
<evidence type="ECO:0000256" key="2">
    <source>
        <dbReference type="ARBA" id="ARBA00022692"/>
    </source>
</evidence>
<evidence type="ECO:0000256" key="1">
    <source>
        <dbReference type="ARBA" id="ARBA00004141"/>
    </source>
</evidence>
<evidence type="ECO:0000256" key="4">
    <source>
        <dbReference type="ARBA" id="ARBA00023136"/>
    </source>
</evidence>
<dbReference type="GO" id="GO:0016020">
    <property type="term" value="C:membrane"/>
    <property type="evidence" value="ECO:0007669"/>
    <property type="project" value="UniProtKB-SubCell"/>
</dbReference>
<comment type="subcellular location">
    <subcellularLocation>
        <location evidence="1">Membrane</location>
        <topology evidence="1">Multi-pass membrane protein</topology>
    </subcellularLocation>
</comment>
<proteinExistence type="predicted"/>
<protein>
    <recommendedName>
        <fullName evidence="7">RDD domain-containing protein</fullName>
    </recommendedName>
</protein>
<comment type="caution">
    <text evidence="8">The sequence shown here is derived from an EMBL/GenBank/DDBJ whole genome shotgun (WGS) entry which is preliminary data.</text>
</comment>
<dbReference type="InterPro" id="IPR010432">
    <property type="entry name" value="RDD"/>
</dbReference>
<organism evidence="8 9">
    <name type="scientific">Arthrobacter psychrochitiniphilus</name>
    <dbReference type="NCBI Taxonomy" id="291045"/>
    <lineage>
        <taxon>Bacteria</taxon>
        <taxon>Bacillati</taxon>
        <taxon>Actinomycetota</taxon>
        <taxon>Actinomycetes</taxon>
        <taxon>Micrococcales</taxon>
        <taxon>Micrococcaceae</taxon>
        <taxon>Arthrobacter</taxon>
    </lineage>
</organism>
<dbReference type="Pfam" id="PF06271">
    <property type="entry name" value="RDD"/>
    <property type="match status" value="1"/>
</dbReference>
<dbReference type="OrthoDB" id="4951023at2"/>
<name>A0A2V3DS00_9MICC</name>
<evidence type="ECO:0000259" key="7">
    <source>
        <dbReference type="Pfam" id="PF06271"/>
    </source>
</evidence>
<keyword evidence="9" id="KW-1185">Reference proteome</keyword>
<dbReference type="AlphaFoldDB" id="A0A2V3DS00"/>
<feature type="transmembrane region" description="Helical" evidence="6">
    <location>
        <begin position="122"/>
        <end position="143"/>
    </location>
</feature>
<feature type="transmembrane region" description="Helical" evidence="6">
    <location>
        <begin position="70"/>
        <end position="90"/>
    </location>
</feature>
<keyword evidence="3 6" id="KW-1133">Transmembrane helix</keyword>
<sequence>MSFLPPHQSNNHAPVPVGSWNPKRTAQFGNGTWGVRASDGKLIGAWALDFAVVMVLTLIVALAMGKNGAATAIVAGVGTWIASSWIYGFLCLRGHTLGTLAGGTQLVKLRDGSAPGFWRSGWLMFLRTVLFPGWLIVILFAILGAGDPNVASKSTYHASIDKQQTRALQAAMRP</sequence>
<accession>A0A2V3DS00</accession>